<dbReference type="Proteomes" id="UP000249769">
    <property type="component" value="Unassembled WGS sequence"/>
</dbReference>
<dbReference type="EMBL" id="QFOL01000001">
    <property type="protein sequence ID" value="PZP54344.1"/>
    <property type="molecule type" value="Genomic_DNA"/>
</dbReference>
<dbReference type="InterPro" id="IPR006528">
    <property type="entry name" value="Phage_head_morphogenesis_dom"/>
</dbReference>
<evidence type="ECO:0008006" key="6">
    <source>
        <dbReference type="Google" id="ProtNLM"/>
    </source>
</evidence>
<dbReference type="AlphaFoldDB" id="A0A2W5FIZ5"/>
<protein>
    <recommendedName>
        <fullName evidence="6">Phage head morphogenesis domain-containing protein</fullName>
    </recommendedName>
</protein>
<organism evidence="4 5">
    <name type="scientific">Agrobacterium fabrum</name>
    <dbReference type="NCBI Taxonomy" id="1176649"/>
    <lineage>
        <taxon>Bacteria</taxon>
        <taxon>Pseudomonadati</taxon>
        <taxon>Pseudomonadota</taxon>
        <taxon>Alphaproteobacteria</taxon>
        <taxon>Hyphomicrobiales</taxon>
        <taxon>Rhizobiaceae</taxon>
        <taxon>Rhizobium/Agrobacterium group</taxon>
        <taxon>Agrobacterium</taxon>
        <taxon>Agrobacterium tumefaciens complex</taxon>
    </lineage>
</organism>
<evidence type="ECO:0000313" key="5">
    <source>
        <dbReference type="Proteomes" id="UP000249769"/>
    </source>
</evidence>
<comment type="caution">
    <text evidence="4">The sequence shown here is derived from an EMBL/GenBank/DDBJ whole genome shotgun (WGS) entry which is preliminary data.</text>
</comment>
<evidence type="ECO:0000256" key="1">
    <source>
        <dbReference type="SAM" id="MobiDB-lite"/>
    </source>
</evidence>
<accession>A0A2W5FIZ5</accession>
<gene>
    <name evidence="4" type="ORF">DI595_00145</name>
</gene>
<sequence length="412" mass="46971">MADQLPFQEAIDFLSQKVNLPTRRSDDLRHGAHVRAFSVAGVTRDDMLSDFRVAIEKARSEGTGLEEFRKDFDKIVERYGWKYFSHGKTDEERSAWRSRIIFTTNMRTSYMAGRWKQMTDPDVMRYRPYLEYIHSGSEHPRKLHLSWNGMVLRADDPAWRYMFPPNGFGCFCDVESRSERDLKRMGKSGPDPSPDLNAYEDADPRTGQPEMRIPGIDRGWEYNVGHEWLHGIVPTELQAPLSAFGAPAPALPLPPLPKPTRADPADLLPEDEKPENYVSAFLARFGLGADEAGFYRDASGGIISIDRSLFEQRMPDGTVVGLKSGKRGRGQYAVLLADAIQSPDEVWVDWAAVKSGAALRRAYLKRVELDDGRNMFIRFEWTKDGWNAVTGFDTTENYLENYRKGALIYRKK</sequence>
<feature type="domain" description="Phage-Barnase-EndoU-ColicinE5/D-RelE like nuclease 2" evidence="3">
    <location>
        <begin position="280"/>
        <end position="410"/>
    </location>
</feature>
<reference evidence="4 5" key="1">
    <citation type="submission" date="2017-08" db="EMBL/GenBank/DDBJ databases">
        <title>Infants hospitalized years apart are colonized by the same room-sourced microbial strains.</title>
        <authorList>
            <person name="Brooks B."/>
            <person name="Olm M.R."/>
            <person name="Firek B.A."/>
            <person name="Baker R."/>
            <person name="Thomas B.C."/>
            <person name="Morowitz M.J."/>
            <person name="Banfield J.F."/>
        </authorList>
    </citation>
    <scope>NUCLEOTIDE SEQUENCE [LARGE SCALE GENOMIC DNA]</scope>
    <source>
        <strain evidence="4">S2_009_000_R2_73</strain>
    </source>
</reference>
<proteinExistence type="predicted"/>
<evidence type="ECO:0000259" key="2">
    <source>
        <dbReference type="Pfam" id="PF04233"/>
    </source>
</evidence>
<feature type="domain" description="Phage head morphogenesis" evidence="2">
    <location>
        <begin position="51"/>
        <end position="174"/>
    </location>
</feature>
<dbReference type="InterPro" id="IPR041110">
    <property type="entry name" value="PBECR2"/>
</dbReference>
<dbReference type="Pfam" id="PF18810">
    <property type="entry name" value="PBECR2"/>
    <property type="match status" value="1"/>
</dbReference>
<feature type="region of interest" description="Disordered" evidence="1">
    <location>
        <begin position="182"/>
        <end position="214"/>
    </location>
</feature>
<dbReference type="Pfam" id="PF04233">
    <property type="entry name" value="Phage_Mu_F"/>
    <property type="match status" value="1"/>
</dbReference>
<name>A0A2W5FIZ5_9HYPH</name>
<evidence type="ECO:0000259" key="3">
    <source>
        <dbReference type="Pfam" id="PF18810"/>
    </source>
</evidence>
<evidence type="ECO:0000313" key="4">
    <source>
        <dbReference type="EMBL" id="PZP54344.1"/>
    </source>
</evidence>